<feature type="domain" description="C-type lectin" evidence="2">
    <location>
        <begin position="452"/>
        <end position="556"/>
    </location>
</feature>
<dbReference type="InterPro" id="IPR016186">
    <property type="entry name" value="C-type_lectin-like/link_sf"/>
</dbReference>
<dbReference type="GO" id="GO:0004553">
    <property type="term" value="F:hydrolase activity, hydrolyzing O-glycosyl compounds"/>
    <property type="evidence" value="ECO:0007669"/>
    <property type="project" value="InterPro"/>
</dbReference>
<dbReference type="RefSeq" id="WP_201428655.1">
    <property type="nucleotide sequence ID" value="NZ_JAEQMG010000163.1"/>
</dbReference>
<evidence type="ECO:0000259" key="3">
    <source>
        <dbReference type="PROSITE" id="PS51766"/>
    </source>
</evidence>
<dbReference type="CDD" id="cd03603">
    <property type="entry name" value="CLECT_VCBS"/>
    <property type="match status" value="1"/>
</dbReference>
<dbReference type="AlphaFoldDB" id="A0A934WU81"/>
<dbReference type="EMBL" id="JAEQMG010000163">
    <property type="protein sequence ID" value="MBK6089965.1"/>
    <property type="molecule type" value="Genomic_DNA"/>
</dbReference>
<dbReference type="Pfam" id="PF14200">
    <property type="entry name" value="RicinB_lectin_2"/>
    <property type="match status" value="1"/>
</dbReference>
<dbReference type="PROSITE" id="PS00018">
    <property type="entry name" value="EF_HAND_1"/>
    <property type="match status" value="1"/>
</dbReference>
<dbReference type="SUPFAM" id="SSF63446">
    <property type="entry name" value="Type I dockerin domain"/>
    <property type="match status" value="1"/>
</dbReference>
<dbReference type="PROSITE" id="PS51766">
    <property type="entry name" value="DOCKERIN"/>
    <property type="match status" value="1"/>
</dbReference>
<evidence type="ECO:0000259" key="2">
    <source>
        <dbReference type="PROSITE" id="PS50041"/>
    </source>
</evidence>
<dbReference type="InterPro" id="IPR011055">
    <property type="entry name" value="Dup_hybrid_motif"/>
</dbReference>
<feature type="domain" description="Dockerin" evidence="3">
    <location>
        <begin position="946"/>
        <end position="1013"/>
    </location>
</feature>
<accession>A0A934WU81</accession>
<dbReference type="InterPro" id="IPR002105">
    <property type="entry name" value="Dockerin_1_rpt"/>
</dbReference>
<dbReference type="InterPro" id="IPR036439">
    <property type="entry name" value="Dockerin_dom_sf"/>
</dbReference>
<evidence type="ECO:0000313" key="4">
    <source>
        <dbReference type="EMBL" id="MBK6089965.1"/>
    </source>
</evidence>
<dbReference type="PANTHER" id="PTHR22803">
    <property type="entry name" value="MANNOSE, PHOSPHOLIPASE, LECTIN RECEPTOR RELATED"/>
    <property type="match status" value="1"/>
</dbReference>
<dbReference type="CDD" id="cd14256">
    <property type="entry name" value="Dockerin_I"/>
    <property type="match status" value="1"/>
</dbReference>
<dbReference type="InterPro" id="IPR000772">
    <property type="entry name" value="Ricin_B_lectin"/>
</dbReference>
<dbReference type="PROSITE" id="PS50231">
    <property type="entry name" value="RICIN_B_LECTIN"/>
    <property type="match status" value="1"/>
</dbReference>
<dbReference type="GO" id="GO:0000272">
    <property type="term" value="P:polysaccharide catabolic process"/>
    <property type="evidence" value="ECO:0007669"/>
    <property type="project" value="InterPro"/>
</dbReference>
<reference evidence="4" key="1">
    <citation type="submission" date="2021-01" db="EMBL/GenBank/DDBJ databases">
        <title>Genome public.</title>
        <authorList>
            <person name="Liu C."/>
            <person name="Sun Q."/>
        </authorList>
    </citation>
    <scope>NUCLEOTIDE SEQUENCE</scope>
    <source>
        <strain evidence="4">M6</strain>
    </source>
</reference>
<keyword evidence="1" id="KW-0732">Signal</keyword>
<dbReference type="Pfam" id="PF01551">
    <property type="entry name" value="Peptidase_M23"/>
    <property type="match status" value="1"/>
</dbReference>
<dbReference type="Gene3D" id="2.80.10.50">
    <property type="match status" value="2"/>
</dbReference>
<gene>
    <name evidence="4" type="ORF">JKK62_15170</name>
</gene>
<dbReference type="SMART" id="SM00034">
    <property type="entry name" value="CLECT"/>
    <property type="match status" value="2"/>
</dbReference>
<dbReference type="InterPro" id="IPR001304">
    <property type="entry name" value="C-type_lectin-like"/>
</dbReference>
<dbReference type="SMART" id="SM00458">
    <property type="entry name" value="RICIN"/>
    <property type="match status" value="1"/>
</dbReference>
<dbReference type="Pfam" id="PF00404">
    <property type="entry name" value="Dockerin_1"/>
    <property type="match status" value="1"/>
</dbReference>
<protein>
    <submittedName>
        <fullName evidence="4">RICIN domain-containing protein</fullName>
    </submittedName>
</protein>
<dbReference type="InterPro" id="IPR016047">
    <property type="entry name" value="M23ase_b-sheet_dom"/>
</dbReference>
<name>A0A934WU81_9FIRM</name>
<dbReference type="CDD" id="cd00161">
    <property type="entry name" value="beta-trefoil_Ricin-like"/>
    <property type="match status" value="1"/>
</dbReference>
<evidence type="ECO:0000313" key="5">
    <source>
        <dbReference type="Proteomes" id="UP000633365"/>
    </source>
</evidence>
<evidence type="ECO:0000256" key="1">
    <source>
        <dbReference type="SAM" id="SignalP"/>
    </source>
</evidence>
<feature type="signal peptide" evidence="1">
    <location>
        <begin position="1"/>
        <end position="25"/>
    </location>
</feature>
<dbReference type="InterPro" id="IPR034007">
    <property type="entry name" value="CTLD_bac"/>
</dbReference>
<dbReference type="Pfam" id="PF00059">
    <property type="entry name" value="Lectin_C"/>
    <property type="match status" value="2"/>
</dbReference>
<feature type="domain" description="C-type lectin" evidence="2">
    <location>
        <begin position="590"/>
        <end position="689"/>
    </location>
</feature>
<dbReference type="Gene3D" id="3.10.100.10">
    <property type="entry name" value="Mannose-Binding Protein A, subunit A"/>
    <property type="match status" value="2"/>
</dbReference>
<organism evidence="4 5">
    <name type="scientific">Ruminococcus difficilis</name>
    <dbReference type="NCBI Taxonomy" id="2763069"/>
    <lineage>
        <taxon>Bacteria</taxon>
        <taxon>Bacillati</taxon>
        <taxon>Bacillota</taxon>
        <taxon>Clostridia</taxon>
        <taxon>Eubacteriales</taxon>
        <taxon>Oscillospiraceae</taxon>
        <taxon>Ruminococcus</taxon>
    </lineage>
</organism>
<dbReference type="InterPro" id="IPR050111">
    <property type="entry name" value="C-type_lectin/snaclec_domain"/>
</dbReference>
<dbReference type="SUPFAM" id="SSF50370">
    <property type="entry name" value="Ricin B-like lectins"/>
    <property type="match status" value="1"/>
</dbReference>
<dbReference type="InterPro" id="IPR035992">
    <property type="entry name" value="Ricin_B-like_lectins"/>
</dbReference>
<dbReference type="SUPFAM" id="SSF56436">
    <property type="entry name" value="C-type lectin-like"/>
    <property type="match status" value="2"/>
</dbReference>
<dbReference type="InterPro" id="IPR016187">
    <property type="entry name" value="CTDL_fold"/>
</dbReference>
<dbReference type="SUPFAM" id="SSF51261">
    <property type="entry name" value="Duplicated hybrid motif"/>
    <property type="match status" value="1"/>
</dbReference>
<keyword evidence="5" id="KW-1185">Reference proteome</keyword>
<dbReference type="InterPro" id="IPR018247">
    <property type="entry name" value="EF_Hand_1_Ca_BS"/>
</dbReference>
<dbReference type="Gene3D" id="2.70.70.10">
    <property type="entry name" value="Glucose Permease (Domain IIA)"/>
    <property type="match status" value="1"/>
</dbReference>
<dbReference type="Proteomes" id="UP000633365">
    <property type="component" value="Unassembled WGS sequence"/>
</dbReference>
<proteinExistence type="predicted"/>
<dbReference type="PROSITE" id="PS50041">
    <property type="entry name" value="C_TYPE_LECTIN_2"/>
    <property type="match status" value="2"/>
</dbReference>
<feature type="chain" id="PRO_5036770071" evidence="1">
    <location>
        <begin position="26"/>
        <end position="1019"/>
    </location>
</feature>
<comment type="caution">
    <text evidence="4">The sequence shown here is derived from an EMBL/GenBank/DDBJ whole genome shotgun (WGS) entry which is preliminary data.</text>
</comment>
<sequence length="1019" mass="112180">MLKKVLSVLLTAALLLSAVAVTFHAAEIDTSDESAQIDVADDGAEIRAADVAAQVDVADTGVTLYWPVYGHTSLSRGYGGGHNGIDICDGSINGATVRAAIGGTVTSIWLCSNNHYGTSDPMPSCCSGNGHGLVIHGDDGRYYNYAHMQAGSIPTDKIYYGARVEAGQTIGRVGSTGNSSGPHLHFQISTSSSWWLYGIVNPQNETYNYNQSGSSIPTNIWINVSQSQIPSGGSVTFTCGANNATGFTIGIDRDGSRVITENISSGKTYTFDTPGSYSAYVTAHGSGGSADSGRVSFKVFRPINIGNDFYAKIIAAKDGLAIGADDSGNVSVQTRDGSDNQKWHFKRNSDGSYRISNVGQGKSLDLAGGTANFGENIQVYSDNDSNAQKWYLKLQTYGITFIPKCNTASAMDVAGGTFAAGTNIRDYQDNGSNAQYFTVEYTDLQPVATQTYNGHTYEVYDINTTWALAYKTCARLGGHLVTISSQQENDFVLSTWNPNSDTDYLWLGASDERSEGNWTWITDEAFSYKNWNSSQPDNANSTEHYLQMYNTGKWNDLPNDYSSHVPIFICEYDNTEPDGSSYTPSKTITYQGTTYEYYNTAVTWETAKSVCEAKGGHLIIIDNASENQKMKEMISDPIWLGLSDLEQEGIWTDIYGRQVSYANWKSEEPNNYMLCEDYGELYTDGTWNDIKNIKLGFICEYNHADCDHEITESFVEAPADGEQGYILHKCSKCGDSYKDNYMDYHDGWYTPSDGSSKLPNLIKNNDKYIKQYHNYSQKVQTNSPGDGWVNKGVDHKEYVNDGSPYESMWELSTSNTRVLQYDYYYHFCIPGSGINSEANYEQSGSFGHFDSVSSSQVSVAWTGDDNGHTVYVLHWGDGSTVYCQSGVTCDGAWGSHGQRSKAWYKMYVYQNKKEIIYYKWVKDSGWTDAPDPSADKTTARFQVESDLANLGDADGDGEIAAIDVTQIMRSCAHISTGIDKDVMMNADVDGNGLLEITDATYIQRYLARQQTPYAIGQKK</sequence>
<dbReference type="InterPro" id="IPR016134">
    <property type="entry name" value="Dockerin_dom"/>
</dbReference>
<dbReference type="Gene3D" id="1.10.1330.10">
    <property type="entry name" value="Dockerin domain"/>
    <property type="match status" value="1"/>
</dbReference>
<dbReference type="CDD" id="cd12797">
    <property type="entry name" value="M23_peptidase"/>
    <property type="match status" value="1"/>
</dbReference>